<dbReference type="KEGG" id="cvn:111109053"/>
<dbReference type="RefSeq" id="XP_022300850.1">
    <property type="nucleotide sequence ID" value="XM_022445142.1"/>
</dbReference>
<reference evidence="3" key="1">
    <citation type="submission" date="2025-08" db="UniProtKB">
        <authorList>
            <consortium name="RefSeq"/>
        </authorList>
    </citation>
    <scope>IDENTIFICATION</scope>
    <source>
        <tissue evidence="3">Whole sample</tissue>
    </source>
</reference>
<gene>
    <name evidence="3" type="primary">LOC111109053</name>
</gene>
<keyword evidence="2" id="KW-1185">Reference proteome</keyword>
<evidence type="ECO:0000313" key="2">
    <source>
        <dbReference type="Proteomes" id="UP000694844"/>
    </source>
</evidence>
<sequence>MSLSQEYDETGCDISLPCCCCCRRQDVASADNVVVVEDRMRQDVTSSDRVVTLGTRLEPHPPPLYPLILLKPASVKVTSTAVGSNEMFMDSYGTCQQTSFFHVPEEGYLVHAKGSGQIYQTLRCSLRFRTQVDKQLCVKFNSFRINDCSVHFKVFQENQPVNFGRQPSEDCLYRHYGCQDSPQTVCSTDSYLTLQLHKERIDAQGYSLQLTVEPKAIQNEIIMSLWFIVGVIVAVVVVIVVLAVVIVICCRKDRHHGRVFKQKITSLALGVRGGYWRQDPSPLLLLWTLAWRCTNTL</sequence>
<keyword evidence="1" id="KW-0472">Membrane</keyword>
<name>A0A8B8BBP7_CRAVI</name>
<proteinExistence type="predicted"/>
<protein>
    <submittedName>
        <fullName evidence="3">Uncharacterized protein LOC111109053</fullName>
    </submittedName>
</protein>
<keyword evidence="1" id="KW-1133">Transmembrane helix</keyword>
<keyword evidence="1" id="KW-0812">Transmembrane</keyword>
<dbReference type="Proteomes" id="UP000694844">
    <property type="component" value="Chromosome 8"/>
</dbReference>
<organism evidence="2 3">
    <name type="scientific">Crassostrea virginica</name>
    <name type="common">Eastern oyster</name>
    <dbReference type="NCBI Taxonomy" id="6565"/>
    <lineage>
        <taxon>Eukaryota</taxon>
        <taxon>Metazoa</taxon>
        <taxon>Spiralia</taxon>
        <taxon>Lophotrochozoa</taxon>
        <taxon>Mollusca</taxon>
        <taxon>Bivalvia</taxon>
        <taxon>Autobranchia</taxon>
        <taxon>Pteriomorphia</taxon>
        <taxon>Ostreida</taxon>
        <taxon>Ostreoidea</taxon>
        <taxon>Ostreidae</taxon>
        <taxon>Crassostrea</taxon>
    </lineage>
</organism>
<dbReference type="AlphaFoldDB" id="A0A8B8BBP7"/>
<feature type="transmembrane region" description="Helical" evidence="1">
    <location>
        <begin position="225"/>
        <end position="250"/>
    </location>
</feature>
<dbReference type="GeneID" id="111109053"/>
<evidence type="ECO:0000256" key="1">
    <source>
        <dbReference type="SAM" id="Phobius"/>
    </source>
</evidence>
<evidence type="ECO:0000313" key="3">
    <source>
        <dbReference type="RefSeq" id="XP_022300850.1"/>
    </source>
</evidence>
<dbReference type="OrthoDB" id="6131329at2759"/>
<accession>A0A8B8BBP7</accession>